<dbReference type="AlphaFoldDB" id="A0A7C9NC16"/>
<organism evidence="2">
    <name type="scientific">Muribaculaceae bacterium Z82</name>
    <dbReference type="NCBI Taxonomy" id="2304548"/>
    <lineage>
        <taxon>Bacteria</taxon>
        <taxon>Pseudomonadati</taxon>
        <taxon>Bacteroidota</taxon>
        <taxon>Bacteroidia</taxon>
        <taxon>Bacteroidales</taxon>
        <taxon>Muribaculaceae</taxon>
    </lineage>
</organism>
<accession>A0A7C9NC16</accession>
<sequence>MTLASREPQGCAPCGGNAGPPAWFALDCAGQGTVEYALVFFAFLALAAGLSALLGLFDGGAVAAHGIASASHGLSSAGGVADALLY</sequence>
<protein>
    <submittedName>
        <fullName evidence="2">Uncharacterized protein</fullName>
    </submittedName>
</protein>
<reference evidence="2" key="1">
    <citation type="submission" date="2018-08" db="EMBL/GenBank/DDBJ databases">
        <title>Murine metabolic-syndrome-specific gut microbial biobank.</title>
        <authorList>
            <person name="Liu C."/>
        </authorList>
    </citation>
    <scope>NUCLEOTIDE SEQUENCE [LARGE SCALE GENOMIC DNA]</scope>
    <source>
        <strain evidence="2">Z82</strain>
    </source>
</reference>
<evidence type="ECO:0000256" key="1">
    <source>
        <dbReference type="SAM" id="Phobius"/>
    </source>
</evidence>
<evidence type="ECO:0000313" key="2">
    <source>
        <dbReference type="EMBL" id="NBI35504.1"/>
    </source>
</evidence>
<keyword evidence="1" id="KW-1133">Transmembrane helix</keyword>
<comment type="caution">
    <text evidence="2">The sequence shown here is derived from an EMBL/GenBank/DDBJ whole genome shotgun (WGS) entry which is preliminary data.</text>
</comment>
<feature type="transmembrane region" description="Helical" evidence="1">
    <location>
        <begin position="36"/>
        <end position="57"/>
    </location>
</feature>
<keyword evidence="1" id="KW-0812">Transmembrane</keyword>
<dbReference type="EMBL" id="QWKH01000138">
    <property type="protein sequence ID" value="NBI35504.1"/>
    <property type="molecule type" value="Genomic_DNA"/>
</dbReference>
<keyword evidence="1" id="KW-0472">Membrane</keyword>
<gene>
    <name evidence="2" type="ORF">D1639_10795</name>
</gene>
<proteinExistence type="predicted"/>
<name>A0A7C9NC16_9BACT</name>